<dbReference type="GO" id="GO:0005525">
    <property type="term" value="F:GTP binding"/>
    <property type="evidence" value="ECO:0007669"/>
    <property type="project" value="UniProtKB-KW"/>
</dbReference>
<dbReference type="SMART" id="SM00174">
    <property type="entry name" value="RHO"/>
    <property type="match status" value="1"/>
</dbReference>
<dbReference type="EMBL" id="KK709524">
    <property type="protein sequence ID" value="KFQ32458.1"/>
    <property type="molecule type" value="Genomic_DNA"/>
</dbReference>
<dbReference type="InterPro" id="IPR001806">
    <property type="entry name" value="Small_GTPase"/>
</dbReference>
<dbReference type="FunFam" id="3.40.50.300:FF:001447">
    <property type="entry name" value="Ras-related protein Rab-1B"/>
    <property type="match status" value="1"/>
</dbReference>
<dbReference type="PRINTS" id="PR00449">
    <property type="entry name" value="RASTRNSFRMNG"/>
</dbReference>
<evidence type="ECO:0000256" key="1">
    <source>
        <dbReference type="ARBA" id="ARBA00022741"/>
    </source>
</evidence>
<dbReference type="PROSITE" id="PS51419">
    <property type="entry name" value="RAB"/>
    <property type="match status" value="1"/>
</dbReference>
<reference evidence="3 4" key="1">
    <citation type="submission" date="2014-04" db="EMBL/GenBank/DDBJ databases">
        <title>Genome evolution of avian class.</title>
        <authorList>
            <person name="Zhang G."/>
            <person name="Li C."/>
        </authorList>
    </citation>
    <scope>NUCLEOTIDE SEQUENCE [LARGE SCALE GENOMIC DNA]</scope>
    <source>
        <strain evidence="3">BGI_N331</strain>
    </source>
</reference>
<dbReference type="PANTHER" id="PTHR47977">
    <property type="entry name" value="RAS-RELATED PROTEIN RAB"/>
    <property type="match status" value="1"/>
</dbReference>
<keyword evidence="1" id="KW-0547">Nucleotide-binding</keyword>
<name>A0A091QZ20_MERNU</name>
<gene>
    <name evidence="3" type="ORF">N331_08555</name>
</gene>
<feature type="non-terminal residue" evidence="3">
    <location>
        <position position="168"/>
    </location>
</feature>
<dbReference type="Pfam" id="PF00071">
    <property type="entry name" value="Ras"/>
    <property type="match status" value="1"/>
</dbReference>
<dbReference type="Gene3D" id="3.40.50.300">
    <property type="entry name" value="P-loop containing nucleotide triphosphate hydrolases"/>
    <property type="match status" value="1"/>
</dbReference>
<dbReference type="SMART" id="SM00175">
    <property type="entry name" value="RAB"/>
    <property type="match status" value="1"/>
</dbReference>
<evidence type="ECO:0000313" key="4">
    <source>
        <dbReference type="Proteomes" id="UP000052967"/>
    </source>
</evidence>
<dbReference type="SMART" id="SM00173">
    <property type="entry name" value="RAS"/>
    <property type="match status" value="1"/>
</dbReference>
<proteinExistence type="predicted"/>
<sequence length="168" mass="18835">GFAAHSLVPRFTDGAFEPCLKPAVRVDFKIKETIADGHAVQLAIWDTAGQECFRTLTPNFTAVKVPFPLLPVYDVTRKDTFVGLERWLNDLETYTTKSNTVKMLAGSKTEKVNLQIGLQFAMKHSLLFIKTSAKTQDGVQHAFEELVIKILQTPGLWNKSTEKARLQL</sequence>
<dbReference type="InterPro" id="IPR050227">
    <property type="entry name" value="Rab"/>
</dbReference>
<keyword evidence="2" id="KW-0342">GTP-binding</keyword>
<evidence type="ECO:0000256" key="2">
    <source>
        <dbReference type="ARBA" id="ARBA00023134"/>
    </source>
</evidence>
<dbReference type="InterPro" id="IPR027417">
    <property type="entry name" value="P-loop_NTPase"/>
</dbReference>
<dbReference type="GO" id="GO:0003924">
    <property type="term" value="F:GTPase activity"/>
    <property type="evidence" value="ECO:0007669"/>
    <property type="project" value="InterPro"/>
</dbReference>
<accession>A0A091QZ20</accession>
<dbReference type="AlphaFoldDB" id="A0A091QZ20"/>
<feature type="non-terminal residue" evidence="3">
    <location>
        <position position="1"/>
    </location>
</feature>
<keyword evidence="4" id="KW-1185">Reference proteome</keyword>
<dbReference type="Proteomes" id="UP000052967">
    <property type="component" value="Unassembled WGS sequence"/>
</dbReference>
<dbReference type="SUPFAM" id="SSF52540">
    <property type="entry name" value="P-loop containing nucleoside triphosphate hydrolases"/>
    <property type="match status" value="1"/>
</dbReference>
<organism evidence="3 4">
    <name type="scientific">Merops nubicus</name>
    <name type="common">Northern carmine bee-eater</name>
    <dbReference type="NCBI Taxonomy" id="57421"/>
    <lineage>
        <taxon>Eukaryota</taxon>
        <taxon>Metazoa</taxon>
        <taxon>Chordata</taxon>
        <taxon>Craniata</taxon>
        <taxon>Vertebrata</taxon>
        <taxon>Euteleostomi</taxon>
        <taxon>Archelosauria</taxon>
        <taxon>Archosauria</taxon>
        <taxon>Dinosauria</taxon>
        <taxon>Saurischia</taxon>
        <taxon>Theropoda</taxon>
        <taxon>Coelurosauria</taxon>
        <taxon>Aves</taxon>
        <taxon>Neognathae</taxon>
        <taxon>Neoaves</taxon>
        <taxon>Telluraves</taxon>
        <taxon>Coraciimorphae</taxon>
        <taxon>Coraciiformes</taxon>
        <taxon>Meropidae</taxon>
        <taxon>Merops</taxon>
    </lineage>
</organism>
<evidence type="ECO:0000313" key="3">
    <source>
        <dbReference type="EMBL" id="KFQ32458.1"/>
    </source>
</evidence>
<protein>
    <submittedName>
        <fullName evidence="3">Ras-related protein Rab-18-B</fullName>
    </submittedName>
</protein>